<accession>A0AAN1NU44</accession>
<dbReference type="PANTHER" id="PTHR34822">
    <property type="entry name" value="GRPB DOMAIN PROTEIN (AFU_ORTHOLOGUE AFUA_1G01530)"/>
    <property type="match status" value="1"/>
</dbReference>
<dbReference type="Pfam" id="PF04229">
    <property type="entry name" value="GrpB"/>
    <property type="match status" value="1"/>
</dbReference>
<sequence length="170" mass="19221">MRTVIVVPYDDKWPEMFEAERLLIKTLLGGVAKDIHHIGSTSVPGLSAKPIIDILLEVSDIHELDRYNSAMAHAGYVIRGENGISGRRYFIKGGEQRSHQVHAFASGDMQVPRHLVFRDYLRKNTHIAGMYAELKHSAARLSRNDAHRYSALKANFIAHHLRLAQAESER</sequence>
<dbReference type="Gene3D" id="3.30.460.10">
    <property type="entry name" value="Beta Polymerase, domain 2"/>
    <property type="match status" value="1"/>
</dbReference>
<evidence type="ECO:0000313" key="2">
    <source>
        <dbReference type="Proteomes" id="UP000241538"/>
    </source>
</evidence>
<dbReference type="PANTHER" id="PTHR34822:SF1">
    <property type="entry name" value="GRPB FAMILY PROTEIN"/>
    <property type="match status" value="1"/>
</dbReference>
<gene>
    <name evidence="1" type="ORF">C9381_19135</name>
</gene>
<protein>
    <submittedName>
        <fullName evidence="1">GrpB family protein</fullName>
    </submittedName>
</protein>
<dbReference type="InterPro" id="IPR043519">
    <property type="entry name" value="NT_sf"/>
</dbReference>
<organism evidence="1 2">
    <name type="scientific">Pantoea vagans</name>
    <dbReference type="NCBI Taxonomy" id="470934"/>
    <lineage>
        <taxon>Bacteria</taxon>
        <taxon>Pseudomonadati</taxon>
        <taxon>Pseudomonadota</taxon>
        <taxon>Gammaproteobacteria</taxon>
        <taxon>Enterobacterales</taxon>
        <taxon>Erwiniaceae</taxon>
        <taxon>Pantoea</taxon>
    </lineage>
</organism>
<evidence type="ECO:0000313" key="1">
    <source>
        <dbReference type="EMBL" id="AVV39357.1"/>
    </source>
</evidence>
<proteinExistence type="predicted"/>
<reference evidence="1 2" key="1">
    <citation type="journal article" date="2018" name="Int J Genomics">
        <title>Comparative Genomics Analysis of Plasmid pPV989-94 from a Clinical Isolate of Pantoea vagans PV989.</title>
        <authorList>
            <person name="Xu L."/>
            <person name="Yin M."/>
            <person name="Zhu T."/>
            <person name="Lu J."/>
            <person name="Bao Q."/>
        </authorList>
    </citation>
    <scope>NUCLEOTIDE SEQUENCE [LARGE SCALE GENOMIC DNA]</scope>
    <source>
        <strain evidence="1 2">PV989</strain>
    </source>
</reference>
<dbReference type="Proteomes" id="UP000241538">
    <property type="component" value="Plasmid pPV989-508"/>
</dbReference>
<dbReference type="RefSeq" id="WP_107320206.1">
    <property type="nucleotide sequence ID" value="NZ_CP028350.1"/>
</dbReference>
<geneLocation type="plasmid" evidence="2">
    <name>ppv989-508</name>
</geneLocation>
<dbReference type="InterPro" id="IPR007344">
    <property type="entry name" value="GrpB/CoaE"/>
</dbReference>
<name>A0AAN1NU44_9GAMM</name>
<dbReference type="EMBL" id="CP028350">
    <property type="protein sequence ID" value="AVV39357.1"/>
    <property type="molecule type" value="Genomic_DNA"/>
</dbReference>
<dbReference type="AlphaFoldDB" id="A0AAN1NU44"/>
<dbReference type="SUPFAM" id="SSF81301">
    <property type="entry name" value="Nucleotidyltransferase"/>
    <property type="match status" value="1"/>
</dbReference>
<keyword evidence="1" id="KW-0614">Plasmid</keyword>